<dbReference type="SUPFAM" id="SSF52540">
    <property type="entry name" value="P-loop containing nucleoside triphosphate hydrolases"/>
    <property type="match status" value="1"/>
</dbReference>
<dbReference type="PANTHER" id="PTHR43514">
    <property type="entry name" value="ABC TRANSPORTER I FAMILY MEMBER 10"/>
    <property type="match status" value="1"/>
</dbReference>
<dbReference type="Gene3D" id="3.40.50.300">
    <property type="entry name" value="P-loop containing nucleotide triphosphate hydrolases"/>
    <property type="match status" value="1"/>
</dbReference>
<reference evidence="1 2" key="1">
    <citation type="submission" date="2023-03" db="EMBL/GenBank/DDBJ databases">
        <title>WGS of Gossypium arboreum.</title>
        <authorList>
            <person name="Yu D."/>
        </authorList>
    </citation>
    <scope>NUCLEOTIDE SEQUENCE [LARGE SCALE GENOMIC DNA]</scope>
    <source>
        <tissue evidence="1">Leaf</tissue>
    </source>
</reference>
<protein>
    <submittedName>
        <fullName evidence="1">Uncharacterized protein</fullName>
    </submittedName>
</protein>
<name>A0ABR0Q7G0_GOSAR</name>
<accession>A0ABR0Q7G0</accession>
<evidence type="ECO:0000313" key="1">
    <source>
        <dbReference type="EMBL" id="KAK5834994.1"/>
    </source>
</evidence>
<dbReference type="InterPro" id="IPR027417">
    <property type="entry name" value="P-loop_NTPase"/>
</dbReference>
<keyword evidence="2" id="KW-1185">Reference proteome</keyword>
<organism evidence="1 2">
    <name type="scientific">Gossypium arboreum</name>
    <name type="common">Tree cotton</name>
    <name type="synonym">Gossypium nanking</name>
    <dbReference type="NCBI Taxonomy" id="29729"/>
    <lineage>
        <taxon>Eukaryota</taxon>
        <taxon>Viridiplantae</taxon>
        <taxon>Streptophyta</taxon>
        <taxon>Embryophyta</taxon>
        <taxon>Tracheophyta</taxon>
        <taxon>Spermatophyta</taxon>
        <taxon>Magnoliopsida</taxon>
        <taxon>eudicotyledons</taxon>
        <taxon>Gunneridae</taxon>
        <taxon>Pentapetalae</taxon>
        <taxon>rosids</taxon>
        <taxon>malvids</taxon>
        <taxon>Malvales</taxon>
        <taxon>Malvaceae</taxon>
        <taxon>Malvoideae</taxon>
        <taxon>Gossypium</taxon>
    </lineage>
</organism>
<dbReference type="InterPro" id="IPR050334">
    <property type="entry name" value="Molybdenum_import_ModC"/>
</dbReference>
<dbReference type="EMBL" id="JARKNE010000004">
    <property type="protein sequence ID" value="KAK5834994.1"/>
    <property type="molecule type" value="Genomic_DNA"/>
</dbReference>
<gene>
    <name evidence="1" type="ORF">PVK06_010676</name>
</gene>
<dbReference type="Proteomes" id="UP001358586">
    <property type="component" value="Chromosome 4"/>
</dbReference>
<sequence>MGVIKTVQNLLDISGEVTVLWLTHRLEELEFADGAVYMEDGRVIMHGDAASISKFIKAKQSSYIDRINS</sequence>
<proteinExistence type="predicted"/>
<evidence type="ECO:0000313" key="2">
    <source>
        <dbReference type="Proteomes" id="UP001358586"/>
    </source>
</evidence>
<dbReference type="PANTHER" id="PTHR43514:SF4">
    <property type="entry name" value="ABC TRANSPORTER I FAMILY MEMBER 10"/>
    <property type="match status" value="1"/>
</dbReference>
<comment type="caution">
    <text evidence="1">The sequence shown here is derived from an EMBL/GenBank/DDBJ whole genome shotgun (WGS) entry which is preliminary data.</text>
</comment>